<name>A0A8H7ZC01_AJECA</name>
<dbReference type="EMBL" id="JAEVHI010000001">
    <property type="protein sequence ID" value="KAG5304814.1"/>
    <property type="molecule type" value="Genomic_DNA"/>
</dbReference>
<protein>
    <submittedName>
        <fullName evidence="1">Uncharacterized protein</fullName>
    </submittedName>
</protein>
<reference evidence="1 2" key="1">
    <citation type="submission" date="2021-01" db="EMBL/GenBank/DDBJ databases">
        <title>Chromosome-level genome assembly of a human fungal pathogen reveals clustering of transcriptionally co-regulated genes.</title>
        <authorList>
            <person name="Voorhies M."/>
            <person name="Cohen S."/>
            <person name="Shea T.P."/>
            <person name="Petrus S."/>
            <person name="Munoz J.F."/>
            <person name="Poplawski S."/>
            <person name="Goldman W.E."/>
            <person name="Michael T."/>
            <person name="Cuomo C.A."/>
            <person name="Sil A."/>
            <person name="Beyhan S."/>
        </authorList>
    </citation>
    <scope>NUCLEOTIDE SEQUENCE [LARGE SCALE GENOMIC DNA]</scope>
    <source>
        <strain evidence="1 2">G184AR</strain>
    </source>
</reference>
<gene>
    <name evidence="1" type="ORF">I7I52_03287</name>
</gene>
<evidence type="ECO:0000313" key="2">
    <source>
        <dbReference type="Proteomes" id="UP000670092"/>
    </source>
</evidence>
<dbReference type="VEuPathDB" id="FungiDB:I7I52_03287"/>
<organism evidence="1 2">
    <name type="scientific">Ajellomyces capsulatus</name>
    <name type="common">Darling's disease fungus</name>
    <name type="synonym">Histoplasma capsulatum</name>
    <dbReference type="NCBI Taxonomy" id="5037"/>
    <lineage>
        <taxon>Eukaryota</taxon>
        <taxon>Fungi</taxon>
        <taxon>Dikarya</taxon>
        <taxon>Ascomycota</taxon>
        <taxon>Pezizomycotina</taxon>
        <taxon>Eurotiomycetes</taxon>
        <taxon>Eurotiomycetidae</taxon>
        <taxon>Onygenales</taxon>
        <taxon>Ajellomycetaceae</taxon>
        <taxon>Histoplasma</taxon>
    </lineage>
</organism>
<dbReference type="AlphaFoldDB" id="A0A8H7ZC01"/>
<comment type="caution">
    <text evidence="1">The sequence shown here is derived from an EMBL/GenBank/DDBJ whole genome shotgun (WGS) entry which is preliminary data.</text>
</comment>
<evidence type="ECO:0000313" key="1">
    <source>
        <dbReference type="EMBL" id="KAG5304814.1"/>
    </source>
</evidence>
<dbReference type="Proteomes" id="UP000670092">
    <property type="component" value="Unassembled WGS sequence"/>
</dbReference>
<accession>A0A8H7ZC01</accession>
<sequence length="107" mass="11613">MIPSYSWISRAPSQAAKINSPIAPSSLPGVCVPSLSSFLPFPPIILRGHCSSRLTCCVWSVRLRGAALHTLHGLLLSPSLALSNLLRCRVCTELRAKIKKKILEHAT</sequence>
<proteinExistence type="predicted"/>